<keyword evidence="3 8" id="KW-0436">Ligase</keyword>
<dbReference type="UniPathway" id="UPA00028">
    <property type="reaction ID" value="UER00005"/>
</dbReference>
<keyword evidence="6 8" id="KW-0067">ATP-binding</keyword>
<dbReference type="GO" id="GO:0004592">
    <property type="term" value="F:pantoate-beta-alanine ligase activity"/>
    <property type="evidence" value="ECO:0007669"/>
    <property type="project" value="UniProtKB-UniRule"/>
</dbReference>
<feature type="binding site" evidence="8">
    <location>
        <position position="153"/>
    </location>
    <ligand>
        <name>(R)-pantoate</name>
        <dbReference type="ChEBI" id="CHEBI:15980"/>
    </ligand>
</feature>
<name>A0A1W9S105_9BACT</name>
<dbReference type="Proteomes" id="UP000192611">
    <property type="component" value="Unassembled WGS sequence"/>
</dbReference>
<comment type="caution">
    <text evidence="9">The sequence shown here is derived from an EMBL/GenBank/DDBJ whole genome shotgun (WGS) entry which is preliminary data.</text>
</comment>
<protein>
    <recommendedName>
        <fullName evidence="8">Pantothenate synthetase</fullName>
        <shortName evidence="8">PS</shortName>
        <ecNumber evidence="8">6.3.2.1</ecNumber>
    </recommendedName>
    <alternativeName>
        <fullName evidence="8">Pantoate--beta-alanine ligase</fullName>
    </alternativeName>
    <alternativeName>
        <fullName evidence="8">Pantoate-activating enzyme</fullName>
    </alternativeName>
</protein>
<evidence type="ECO:0000256" key="1">
    <source>
        <dbReference type="ARBA" id="ARBA00004990"/>
    </source>
</evidence>
<dbReference type="InterPro" id="IPR014729">
    <property type="entry name" value="Rossmann-like_a/b/a_fold"/>
</dbReference>
<evidence type="ECO:0000256" key="2">
    <source>
        <dbReference type="ARBA" id="ARBA00009256"/>
    </source>
</evidence>
<evidence type="ECO:0000256" key="6">
    <source>
        <dbReference type="ARBA" id="ARBA00022840"/>
    </source>
</evidence>
<evidence type="ECO:0000313" key="9">
    <source>
        <dbReference type="EMBL" id="OQX90541.1"/>
    </source>
</evidence>
<feature type="binding site" evidence="8">
    <location>
        <position position="61"/>
    </location>
    <ligand>
        <name>beta-alanine</name>
        <dbReference type="ChEBI" id="CHEBI:57966"/>
    </ligand>
</feature>
<dbReference type="AlphaFoldDB" id="A0A1W9S105"/>
<feature type="active site" description="Proton donor" evidence="8">
    <location>
        <position position="37"/>
    </location>
</feature>
<dbReference type="Gene3D" id="3.40.50.620">
    <property type="entry name" value="HUPs"/>
    <property type="match status" value="1"/>
</dbReference>
<evidence type="ECO:0000256" key="7">
    <source>
        <dbReference type="ARBA" id="ARBA00048258"/>
    </source>
</evidence>
<dbReference type="Gene3D" id="3.30.1300.10">
    <property type="entry name" value="Pantoate-beta-alanine ligase, C-terminal domain"/>
    <property type="match status" value="1"/>
</dbReference>
<organism evidence="9 10">
    <name type="scientific">Candidatus Coatesbacteria bacterium 4484_99</name>
    <dbReference type="NCBI Taxonomy" id="1970774"/>
    <lineage>
        <taxon>Bacteria</taxon>
        <taxon>Candidatus Coatesiibacteriota</taxon>
    </lineage>
</organism>
<dbReference type="GO" id="GO:0015940">
    <property type="term" value="P:pantothenate biosynthetic process"/>
    <property type="evidence" value="ECO:0007669"/>
    <property type="project" value="UniProtKB-UniRule"/>
</dbReference>
<comment type="subcellular location">
    <subcellularLocation>
        <location evidence="8">Cytoplasm</location>
    </subcellularLocation>
</comment>
<dbReference type="PANTHER" id="PTHR21299">
    <property type="entry name" value="CYTIDYLATE KINASE/PANTOATE-BETA-ALANINE LIGASE"/>
    <property type="match status" value="1"/>
</dbReference>
<dbReference type="FunFam" id="3.40.50.620:FF:000013">
    <property type="entry name" value="Pantothenate synthetase"/>
    <property type="match status" value="1"/>
</dbReference>
<accession>A0A1W9S105</accession>
<dbReference type="PANTHER" id="PTHR21299:SF1">
    <property type="entry name" value="PANTOATE--BETA-ALANINE LIGASE"/>
    <property type="match status" value="1"/>
</dbReference>
<dbReference type="FunFam" id="3.30.1300.10:FF:000001">
    <property type="entry name" value="Pantothenate synthetase"/>
    <property type="match status" value="1"/>
</dbReference>
<feature type="binding site" evidence="8">
    <location>
        <position position="61"/>
    </location>
    <ligand>
        <name>(R)-pantoate</name>
        <dbReference type="ChEBI" id="CHEBI:15980"/>
    </ligand>
</feature>
<gene>
    <name evidence="8" type="primary">panC</name>
    <name evidence="9" type="ORF">B6D57_02695</name>
</gene>
<evidence type="ECO:0000256" key="5">
    <source>
        <dbReference type="ARBA" id="ARBA00022741"/>
    </source>
</evidence>
<evidence type="ECO:0000313" key="10">
    <source>
        <dbReference type="Proteomes" id="UP000192611"/>
    </source>
</evidence>
<feature type="binding site" evidence="8">
    <location>
        <begin position="30"/>
        <end position="37"/>
    </location>
    <ligand>
        <name>ATP</name>
        <dbReference type="ChEBI" id="CHEBI:30616"/>
    </ligand>
</feature>
<dbReference type="InterPro" id="IPR003721">
    <property type="entry name" value="Pantoate_ligase"/>
</dbReference>
<feature type="binding site" evidence="8">
    <location>
        <begin position="184"/>
        <end position="187"/>
    </location>
    <ligand>
        <name>ATP</name>
        <dbReference type="ChEBI" id="CHEBI:30616"/>
    </ligand>
</feature>
<dbReference type="Pfam" id="PF02569">
    <property type="entry name" value="Pantoate_ligase"/>
    <property type="match status" value="1"/>
</dbReference>
<dbReference type="EC" id="6.3.2.1" evidence="8"/>
<keyword evidence="8" id="KW-0963">Cytoplasm</keyword>
<comment type="function">
    <text evidence="8">Catalyzes the condensation of pantoate with beta-alanine in an ATP-dependent reaction via a pantoyl-adenylate intermediate.</text>
</comment>
<comment type="similarity">
    <text evidence="2 8">Belongs to the pantothenate synthetase family.</text>
</comment>
<comment type="catalytic activity">
    <reaction evidence="7 8">
        <text>(R)-pantoate + beta-alanine + ATP = (R)-pantothenate + AMP + diphosphate + H(+)</text>
        <dbReference type="Rhea" id="RHEA:10912"/>
        <dbReference type="ChEBI" id="CHEBI:15378"/>
        <dbReference type="ChEBI" id="CHEBI:15980"/>
        <dbReference type="ChEBI" id="CHEBI:29032"/>
        <dbReference type="ChEBI" id="CHEBI:30616"/>
        <dbReference type="ChEBI" id="CHEBI:33019"/>
        <dbReference type="ChEBI" id="CHEBI:57966"/>
        <dbReference type="ChEBI" id="CHEBI:456215"/>
        <dbReference type="EC" id="6.3.2.1"/>
    </reaction>
</comment>
<comment type="miscellaneous">
    <text evidence="8">The reaction proceeds by a bi uni uni bi ping pong mechanism.</text>
</comment>
<comment type="subunit">
    <text evidence="8">Homodimer.</text>
</comment>
<dbReference type="EMBL" id="NATQ01000044">
    <property type="protein sequence ID" value="OQX90541.1"/>
    <property type="molecule type" value="Genomic_DNA"/>
</dbReference>
<evidence type="ECO:0000256" key="8">
    <source>
        <dbReference type="HAMAP-Rule" id="MF_00158"/>
    </source>
</evidence>
<dbReference type="InterPro" id="IPR042176">
    <property type="entry name" value="Pantoate_ligase_C"/>
</dbReference>
<dbReference type="GO" id="GO:0005524">
    <property type="term" value="F:ATP binding"/>
    <property type="evidence" value="ECO:0007669"/>
    <property type="project" value="UniProtKB-KW"/>
</dbReference>
<dbReference type="CDD" id="cd00560">
    <property type="entry name" value="PanC"/>
    <property type="match status" value="1"/>
</dbReference>
<evidence type="ECO:0000256" key="4">
    <source>
        <dbReference type="ARBA" id="ARBA00022655"/>
    </source>
</evidence>
<dbReference type="SUPFAM" id="SSF52374">
    <property type="entry name" value="Nucleotidylyl transferase"/>
    <property type="match status" value="1"/>
</dbReference>
<reference evidence="10" key="1">
    <citation type="submission" date="2017-03" db="EMBL/GenBank/DDBJ databases">
        <title>Novel pathways for hydrocarbon cycling and metabolic interdependencies in hydrothermal sediment communities.</title>
        <authorList>
            <person name="Dombrowski N."/>
            <person name="Seitz K."/>
            <person name="Teske A."/>
            <person name="Baker B."/>
        </authorList>
    </citation>
    <scope>NUCLEOTIDE SEQUENCE [LARGE SCALE GENOMIC DNA]</scope>
</reference>
<dbReference type="HAMAP" id="MF_00158">
    <property type="entry name" value="PanC"/>
    <property type="match status" value="1"/>
</dbReference>
<comment type="pathway">
    <text evidence="1 8">Cofactor biosynthesis; (R)-pantothenate biosynthesis; (R)-pantothenate from (R)-pantoate and beta-alanine: step 1/1.</text>
</comment>
<keyword evidence="5 8" id="KW-0547">Nucleotide-binding</keyword>
<keyword evidence="4 8" id="KW-0566">Pantothenate biosynthesis</keyword>
<dbReference type="NCBIfam" id="TIGR00018">
    <property type="entry name" value="panC"/>
    <property type="match status" value="1"/>
</dbReference>
<sequence>MEIIKTIPDMQKRANELRNEGKRIGLVPTMGALHEGHISLFKIARPLCDVLITSIFVNPTQFGENEDLEIYPRDFEGDEKKCKSAGVDIIFYPSTDEMYPEGYTTFVEVKGLSEIMCGRTRPNHFRGVATVVAKLFNIVKPHLSVFGNKDYQQAVIIEKMVEDLNFDVEIIRAPIVRESDGLAMSSRNAYLKDDERRQALYIYRALKRAEEIIKGGERDIDVIIEEIRETIESNSDMKIDYIEIRDAGNLGELEVLEGEILISIACFVGEKTRLIDNITLRV</sequence>
<dbReference type="GO" id="GO:0005829">
    <property type="term" value="C:cytosol"/>
    <property type="evidence" value="ECO:0007669"/>
    <property type="project" value="TreeGrafter"/>
</dbReference>
<feature type="binding site" evidence="8">
    <location>
        <begin position="147"/>
        <end position="150"/>
    </location>
    <ligand>
        <name>ATP</name>
        <dbReference type="ChEBI" id="CHEBI:30616"/>
    </ligand>
</feature>
<proteinExistence type="inferred from homology"/>
<feature type="binding site" evidence="8">
    <location>
        <position position="176"/>
    </location>
    <ligand>
        <name>ATP</name>
        <dbReference type="ChEBI" id="CHEBI:30616"/>
    </ligand>
</feature>
<evidence type="ECO:0000256" key="3">
    <source>
        <dbReference type="ARBA" id="ARBA00022598"/>
    </source>
</evidence>